<evidence type="ECO:0000256" key="1">
    <source>
        <dbReference type="SAM" id="MobiDB-lite"/>
    </source>
</evidence>
<dbReference type="InterPro" id="IPR003111">
    <property type="entry name" value="Lon_prtase_N"/>
</dbReference>
<reference evidence="3" key="1">
    <citation type="journal article" date="2014" name="Front. Microbiol.">
        <title>High frequency of phylogenetically diverse reductive dehalogenase-homologous genes in deep subseafloor sedimentary metagenomes.</title>
        <authorList>
            <person name="Kawai M."/>
            <person name="Futagami T."/>
            <person name="Toyoda A."/>
            <person name="Takaki Y."/>
            <person name="Nishi S."/>
            <person name="Hori S."/>
            <person name="Arai W."/>
            <person name="Tsubouchi T."/>
            <person name="Morono Y."/>
            <person name="Uchiyama I."/>
            <person name="Ito T."/>
            <person name="Fujiyama A."/>
            <person name="Inagaki F."/>
            <person name="Takami H."/>
        </authorList>
    </citation>
    <scope>NUCLEOTIDE SEQUENCE</scope>
    <source>
        <strain evidence="3">Expedition CK06-06</strain>
    </source>
</reference>
<comment type="caution">
    <text evidence="3">The sequence shown here is derived from an EMBL/GenBank/DDBJ whole genome shotgun (WGS) entry which is preliminary data.</text>
</comment>
<protein>
    <recommendedName>
        <fullName evidence="2">Lon N-terminal domain-containing protein</fullName>
    </recommendedName>
</protein>
<name>X0WP99_9ZZZZ</name>
<organism evidence="3">
    <name type="scientific">marine sediment metagenome</name>
    <dbReference type="NCBI Taxonomy" id="412755"/>
    <lineage>
        <taxon>unclassified sequences</taxon>
        <taxon>metagenomes</taxon>
        <taxon>ecological metagenomes</taxon>
    </lineage>
</organism>
<proteinExistence type="predicted"/>
<feature type="domain" description="Lon N-terminal" evidence="2">
    <location>
        <begin position="29"/>
        <end position="116"/>
    </location>
</feature>
<sequence length="116" mass="13219">MTKLDDKGKQEQREQTEPEQKELAGEEEFPVMPLRNTVLFPQQIIPIYIGREQSLKLIDDLPSGRKMLVVVAQRDGTIEVPTDEDLYYWGTLAVVMKIFDMPDNSKSAIVQGIARV</sequence>
<dbReference type="Gene3D" id="2.30.130.40">
    <property type="entry name" value="LON domain-like"/>
    <property type="match status" value="1"/>
</dbReference>
<dbReference type="AlphaFoldDB" id="X0WP99"/>
<evidence type="ECO:0000259" key="2">
    <source>
        <dbReference type="PROSITE" id="PS51787"/>
    </source>
</evidence>
<gene>
    <name evidence="3" type="ORF">S01H1_68529</name>
</gene>
<accession>X0WP99</accession>
<evidence type="ECO:0000313" key="3">
    <source>
        <dbReference type="EMBL" id="GAG32829.1"/>
    </source>
</evidence>
<feature type="compositionally biased region" description="Basic and acidic residues" evidence="1">
    <location>
        <begin position="1"/>
        <end position="24"/>
    </location>
</feature>
<dbReference type="InterPro" id="IPR046336">
    <property type="entry name" value="Lon_prtase_N_sf"/>
</dbReference>
<dbReference type="Pfam" id="PF02190">
    <property type="entry name" value="LON_substr_bdg"/>
    <property type="match status" value="1"/>
</dbReference>
<dbReference type="EMBL" id="BARS01045449">
    <property type="protein sequence ID" value="GAG32829.1"/>
    <property type="molecule type" value="Genomic_DNA"/>
</dbReference>
<dbReference type="PROSITE" id="PS51787">
    <property type="entry name" value="LON_N"/>
    <property type="match status" value="1"/>
</dbReference>
<dbReference type="SUPFAM" id="SSF88697">
    <property type="entry name" value="PUA domain-like"/>
    <property type="match status" value="1"/>
</dbReference>
<feature type="region of interest" description="Disordered" evidence="1">
    <location>
        <begin position="1"/>
        <end position="28"/>
    </location>
</feature>
<dbReference type="InterPro" id="IPR015947">
    <property type="entry name" value="PUA-like_sf"/>
</dbReference>
<feature type="non-terminal residue" evidence="3">
    <location>
        <position position="116"/>
    </location>
</feature>